<dbReference type="PANTHER" id="PTHR13847:SF260">
    <property type="entry name" value="FAD DEPENDENT OXIDOREDUCTASE DOMAIN-CONTAINING PROTEIN"/>
    <property type="match status" value="1"/>
</dbReference>
<protein>
    <recommendedName>
        <fullName evidence="1">FAD dependent oxidoreductase domain-containing protein</fullName>
    </recommendedName>
</protein>
<dbReference type="GO" id="GO:0005737">
    <property type="term" value="C:cytoplasm"/>
    <property type="evidence" value="ECO:0007669"/>
    <property type="project" value="TreeGrafter"/>
</dbReference>
<dbReference type="SUPFAM" id="SSF51905">
    <property type="entry name" value="FAD/NAD(P)-binding domain"/>
    <property type="match status" value="1"/>
</dbReference>
<name>A0A0M9WD00_9EURO</name>
<dbReference type="InterPro" id="IPR006076">
    <property type="entry name" value="FAD-dep_OxRdtase"/>
</dbReference>
<dbReference type="Proteomes" id="UP000037696">
    <property type="component" value="Unassembled WGS sequence"/>
</dbReference>
<dbReference type="Gene3D" id="3.50.50.60">
    <property type="entry name" value="FAD/NAD(P)-binding domain"/>
    <property type="match status" value="1"/>
</dbReference>
<reference evidence="2 3" key="1">
    <citation type="submission" date="2015-08" db="EMBL/GenBank/DDBJ databases">
        <title>Genome sequencing of Penicillium nordicum.</title>
        <authorList>
            <person name="Nguyen H.D."/>
            <person name="Seifert K.A."/>
        </authorList>
    </citation>
    <scope>NUCLEOTIDE SEQUENCE [LARGE SCALE GENOMIC DNA]</scope>
    <source>
        <strain evidence="2 3">DAOMC 185683</strain>
    </source>
</reference>
<gene>
    <name evidence="2" type="ORF">ACN38_g8947</name>
</gene>
<comment type="caution">
    <text evidence="2">The sequence shown here is derived from an EMBL/GenBank/DDBJ whole genome shotgun (WGS) entry which is preliminary data.</text>
</comment>
<feature type="domain" description="FAD dependent oxidoreductase" evidence="1">
    <location>
        <begin position="46"/>
        <end position="429"/>
    </location>
</feature>
<evidence type="ECO:0000259" key="1">
    <source>
        <dbReference type="Pfam" id="PF01266"/>
    </source>
</evidence>
<organism evidence="2 3">
    <name type="scientific">Penicillium nordicum</name>
    <dbReference type="NCBI Taxonomy" id="229535"/>
    <lineage>
        <taxon>Eukaryota</taxon>
        <taxon>Fungi</taxon>
        <taxon>Dikarya</taxon>
        <taxon>Ascomycota</taxon>
        <taxon>Pezizomycotina</taxon>
        <taxon>Eurotiomycetes</taxon>
        <taxon>Eurotiomycetidae</taxon>
        <taxon>Eurotiales</taxon>
        <taxon>Aspergillaceae</taxon>
        <taxon>Penicillium</taxon>
    </lineage>
</organism>
<evidence type="ECO:0000313" key="3">
    <source>
        <dbReference type="Proteomes" id="UP000037696"/>
    </source>
</evidence>
<dbReference type="OrthoDB" id="429143at2759"/>
<dbReference type="STRING" id="229535.A0A0M9WD00"/>
<proteinExistence type="predicted"/>
<sequence>MLTTNIETSRSLPNPTPCLSYWQRTTRANPNLHANIETTVPSNSKYVVVGSGISGGLTAFKLIEGGAKAEDIVILEAREAASGASSRNAGHVRPDAFRGFSAYAKVHGAQQALKIIQDERLVLERVDEFVKEHNVECDFNLTTTFDVCMTPEFAAYEAESLEAFKKAGGDTSHITFYEGDQAKEKTRVPGTVTAYEWPAGSSHPAKLAQFLLQAVISKGAMLFTFCPATQIERSGASPETWNVHTPRGIIEAEKIIHCTNAHAALLLPQLEAYIRPNRAQAHSLVPVPAFSGQKALQSTFSLRFSLLHFYSLIQRKGDGTLVLGVSRSNPTLSPETSASRFSTDDSRYNEEIAQDALQTFGDILPAYSSHTAMHGEGLDHAWTGIIAMTTDSVPFVGAIDSLPGQYICAGFNGHGMARIFTCAPAVAQLVLGKTWDETGLPDCFQFSDERLSRLSNGDLPSICWNTRKKTFPGVTRDNALFACLGGSNGEIKVIEKCGYRCKNGGDGHTDSC</sequence>
<dbReference type="PANTHER" id="PTHR13847">
    <property type="entry name" value="SARCOSINE DEHYDROGENASE-RELATED"/>
    <property type="match status" value="1"/>
</dbReference>
<accession>A0A0M9WD00</accession>
<evidence type="ECO:0000313" key="2">
    <source>
        <dbReference type="EMBL" id="KOS40189.1"/>
    </source>
</evidence>
<dbReference type="Pfam" id="PF01266">
    <property type="entry name" value="DAO"/>
    <property type="match status" value="1"/>
</dbReference>
<dbReference type="EMBL" id="LHQQ01000173">
    <property type="protein sequence ID" value="KOS40189.1"/>
    <property type="molecule type" value="Genomic_DNA"/>
</dbReference>
<dbReference type="Gene3D" id="3.30.9.10">
    <property type="entry name" value="D-Amino Acid Oxidase, subunit A, domain 2"/>
    <property type="match status" value="1"/>
</dbReference>
<keyword evidence="3" id="KW-1185">Reference proteome</keyword>
<dbReference type="AlphaFoldDB" id="A0A0M9WD00"/>
<dbReference type="InterPro" id="IPR036188">
    <property type="entry name" value="FAD/NAD-bd_sf"/>
</dbReference>